<keyword evidence="3" id="KW-1185">Reference proteome</keyword>
<organism evidence="2 3">
    <name type="scientific">Orbilia javanica</name>
    <dbReference type="NCBI Taxonomy" id="47235"/>
    <lineage>
        <taxon>Eukaryota</taxon>
        <taxon>Fungi</taxon>
        <taxon>Dikarya</taxon>
        <taxon>Ascomycota</taxon>
        <taxon>Pezizomycotina</taxon>
        <taxon>Orbiliomycetes</taxon>
        <taxon>Orbiliales</taxon>
        <taxon>Orbiliaceae</taxon>
        <taxon>Orbilia</taxon>
    </lineage>
</organism>
<dbReference type="AlphaFoldDB" id="A0AAN8MUS3"/>
<evidence type="ECO:0000313" key="2">
    <source>
        <dbReference type="EMBL" id="KAK6339303.1"/>
    </source>
</evidence>
<sequence>MGGREEEAKKMMRKKMEKMEKRMKEKKKRKGREMEEFNRVQESEPTDMKEGRAFRLCWRDGHGDWTGRTSNSNHAHNTKGKGSAGLCRCPPRQGTSYRMAGRQVPWVSFNLPDFSGCRAGEHTSKSAGAGLVSHKDRSGMVYSVWDCIEKEWQEPHNQRQVDADAVRI</sequence>
<feature type="region of interest" description="Disordered" evidence="1">
    <location>
        <begin position="1"/>
        <end position="48"/>
    </location>
</feature>
<proteinExistence type="predicted"/>
<comment type="caution">
    <text evidence="2">The sequence shown here is derived from an EMBL/GenBank/DDBJ whole genome shotgun (WGS) entry which is preliminary data.</text>
</comment>
<reference evidence="2 3" key="1">
    <citation type="submission" date="2019-10" db="EMBL/GenBank/DDBJ databases">
        <authorList>
            <person name="Palmer J.M."/>
        </authorList>
    </citation>
    <scope>NUCLEOTIDE SEQUENCE [LARGE SCALE GENOMIC DNA]</scope>
    <source>
        <strain evidence="2 3">TWF718</strain>
    </source>
</reference>
<accession>A0AAN8MUS3</accession>
<evidence type="ECO:0000256" key="1">
    <source>
        <dbReference type="SAM" id="MobiDB-lite"/>
    </source>
</evidence>
<name>A0AAN8MUS3_9PEZI</name>
<protein>
    <submittedName>
        <fullName evidence="2">Uncharacterized protein</fullName>
    </submittedName>
</protein>
<gene>
    <name evidence="2" type="ORF">TWF718_008724</name>
</gene>
<feature type="compositionally biased region" description="Basic and acidic residues" evidence="1">
    <location>
        <begin position="32"/>
        <end position="48"/>
    </location>
</feature>
<dbReference type="EMBL" id="JAVHNR010000006">
    <property type="protein sequence ID" value="KAK6339303.1"/>
    <property type="molecule type" value="Genomic_DNA"/>
</dbReference>
<evidence type="ECO:0000313" key="3">
    <source>
        <dbReference type="Proteomes" id="UP001313282"/>
    </source>
</evidence>
<feature type="compositionally biased region" description="Basic and acidic residues" evidence="1">
    <location>
        <begin position="1"/>
        <end position="10"/>
    </location>
</feature>
<dbReference type="Proteomes" id="UP001313282">
    <property type="component" value="Unassembled WGS sequence"/>
</dbReference>